<dbReference type="PANTHER" id="PTHR43475:SF1">
    <property type="entry name" value="METHYLTHIORIBOSE-1-PHOSPHATE ISOMERASE"/>
    <property type="match status" value="1"/>
</dbReference>
<dbReference type="Proteomes" id="UP000324222">
    <property type="component" value="Unassembled WGS sequence"/>
</dbReference>
<comment type="catalytic activity">
    <reaction evidence="6">
        <text>5-(methylsulfanyl)-alpha-D-ribose 1-phosphate = 5-(methylsulfanyl)-D-ribulose 1-phosphate</text>
        <dbReference type="Rhea" id="RHEA:19989"/>
        <dbReference type="ChEBI" id="CHEBI:58533"/>
        <dbReference type="ChEBI" id="CHEBI:58548"/>
        <dbReference type="EC" id="5.3.1.23"/>
    </reaction>
</comment>
<dbReference type="InterPro" id="IPR042529">
    <property type="entry name" value="IF_2B-like_C"/>
</dbReference>
<keyword evidence="2 6" id="KW-0028">Amino-acid biosynthesis</keyword>
<keyword evidence="8" id="KW-1185">Reference proteome</keyword>
<name>A0A5B7ELZ2_PORTR</name>
<comment type="similarity">
    <text evidence="6">Belongs to the eIF-2B alpha/beta/delta subunits family. MtnA subfamily.</text>
</comment>
<dbReference type="InterPro" id="IPR037171">
    <property type="entry name" value="NagB/RpiA_transferase-like"/>
</dbReference>
<evidence type="ECO:0000313" key="7">
    <source>
        <dbReference type="EMBL" id="MPC34216.1"/>
    </source>
</evidence>
<dbReference type="InterPro" id="IPR005251">
    <property type="entry name" value="IF-M1Pi"/>
</dbReference>
<dbReference type="GO" id="GO:0005634">
    <property type="term" value="C:nucleus"/>
    <property type="evidence" value="ECO:0007669"/>
    <property type="project" value="UniProtKB-SubCell"/>
</dbReference>
<dbReference type="NCBIfam" id="TIGR00524">
    <property type="entry name" value="eIF-2B_rel"/>
    <property type="match status" value="1"/>
</dbReference>
<evidence type="ECO:0000313" key="8">
    <source>
        <dbReference type="Proteomes" id="UP000324222"/>
    </source>
</evidence>
<dbReference type="InterPro" id="IPR011559">
    <property type="entry name" value="Initiation_fac_2B_a/b/d"/>
</dbReference>
<dbReference type="GO" id="GO:0019509">
    <property type="term" value="P:L-methionine salvage from methylthioadenosine"/>
    <property type="evidence" value="ECO:0007669"/>
    <property type="project" value="UniProtKB-UniRule"/>
</dbReference>
<comment type="function">
    <text evidence="6">Catalyzes the interconversion of methylthioribose-1-phosphate (MTR-1-P) into methylthioribulose-1-phosphate (MTRu-1-P).</text>
</comment>
<dbReference type="EC" id="5.3.1.23" evidence="6"/>
<evidence type="ECO:0000256" key="1">
    <source>
        <dbReference type="ARBA" id="ARBA00022490"/>
    </source>
</evidence>
<keyword evidence="1 6" id="KW-0963">Cytoplasm</keyword>
<comment type="subcellular location">
    <subcellularLocation>
        <location evidence="6">Cytoplasm</location>
    </subcellularLocation>
    <subcellularLocation>
        <location evidence="6">Nucleus</location>
    </subcellularLocation>
</comment>
<keyword evidence="4 6" id="KW-0413">Isomerase</keyword>
<dbReference type="GO" id="GO:0005737">
    <property type="term" value="C:cytoplasm"/>
    <property type="evidence" value="ECO:0007669"/>
    <property type="project" value="UniProtKB-SubCell"/>
</dbReference>
<dbReference type="EMBL" id="VSRR010003008">
    <property type="protein sequence ID" value="MPC34216.1"/>
    <property type="molecule type" value="Genomic_DNA"/>
</dbReference>
<protein>
    <recommendedName>
        <fullName evidence="6">Methylthioribose-1-phosphate isomerase</fullName>
        <shortName evidence="6">M1Pi</shortName>
        <shortName evidence="6">MTR-1-P isomerase</shortName>
        <ecNumber evidence="6">5.3.1.23</ecNumber>
    </recommendedName>
    <alternativeName>
        <fullName evidence="6">S-methyl-5-thioribose-1-phosphate isomerase</fullName>
    </alternativeName>
    <alternativeName>
        <fullName evidence="6">Translation initiation factor eIF-2B subunit alpha/beta/delta-like protein</fullName>
    </alternativeName>
</protein>
<dbReference type="Gene3D" id="1.20.120.420">
    <property type="entry name" value="translation initiation factor eif-2b, domain 1"/>
    <property type="match status" value="1"/>
</dbReference>
<proteinExistence type="inferred from homology"/>
<dbReference type="FunFam" id="1.20.120.420:FF:000003">
    <property type="entry name" value="Methylthioribose-1-phosphate isomerase"/>
    <property type="match status" value="1"/>
</dbReference>
<accession>A0A5B7ELZ2</accession>
<evidence type="ECO:0000256" key="4">
    <source>
        <dbReference type="ARBA" id="ARBA00023235"/>
    </source>
</evidence>
<dbReference type="InterPro" id="IPR027363">
    <property type="entry name" value="M1Pi_N"/>
</dbReference>
<dbReference type="PANTHER" id="PTHR43475">
    <property type="entry name" value="METHYLTHIORIBOSE-1-PHOSPHATE ISOMERASE"/>
    <property type="match status" value="1"/>
</dbReference>
<feature type="active site" description="Proton donor" evidence="6">
    <location>
        <position position="245"/>
    </location>
</feature>
<dbReference type="Pfam" id="PF01008">
    <property type="entry name" value="IF-2B"/>
    <property type="match status" value="1"/>
</dbReference>
<dbReference type="OrthoDB" id="2461at2759"/>
<evidence type="ECO:0000256" key="6">
    <source>
        <dbReference type="HAMAP-Rule" id="MF_03119"/>
    </source>
</evidence>
<dbReference type="AlphaFoldDB" id="A0A5B7ELZ2"/>
<dbReference type="Gene3D" id="3.40.50.10470">
    <property type="entry name" value="Translation initiation factor eif-2b, domain 2"/>
    <property type="match status" value="1"/>
</dbReference>
<gene>
    <name evidence="7" type="ORF">E2C01_027599</name>
</gene>
<organism evidence="7 8">
    <name type="scientific">Portunus trituberculatus</name>
    <name type="common">Swimming crab</name>
    <name type="synonym">Neptunus trituberculatus</name>
    <dbReference type="NCBI Taxonomy" id="210409"/>
    <lineage>
        <taxon>Eukaryota</taxon>
        <taxon>Metazoa</taxon>
        <taxon>Ecdysozoa</taxon>
        <taxon>Arthropoda</taxon>
        <taxon>Crustacea</taxon>
        <taxon>Multicrustacea</taxon>
        <taxon>Malacostraca</taxon>
        <taxon>Eumalacostraca</taxon>
        <taxon>Eucarida</taxon>
        <taxon>Decapoda</taxon>
        <taxon>Pleocyemata</taxon>
        <taxon>Brachyura</taxon>
        <taxon>Eubrachyura</taxon>
        <taxon>Portunoidea</taxon>
        <taxon>Portunidae</taxon>
        <taxon>Portuninae</taxon>
        <taxon>Portunus</taxon>
    </lineage>
</organism>
<evidence type="ECO:0000256" key="2">
    <source>
        <dbReference type="ARBA" id="ARBA00022605"/>
    </source>
</evidence>
<feature type="site" description="Transition state stabilizer" evidence="6">
    <location>
        <position position="165"/>
    </location>
</feature>
<sequence>MTLEAIKWGGRKLTILDQLLLPLKEEYIDVTSVEDGWVAINKMQVRGAPAIAIVGCLSLATELAHGRYSNASEVVSLVLQKLKYLVTARPTAVNMETAAKKLTSFTKNLKNEGKSAEEIVEEVIGWCEKLLEDDVTTNVKIGKLGAAAVLNHIAGGRKARLLTHCNTGSLATAGYGTALGVVRALQEAGRLEHVYCTETRPYNQGSRLTAFELVAEGLPGTLICDSAAAALMKEKGIDAVIVGVDRVAGNWDTANKIGTYQLAVVAKHHGIPFFVCSPTTSIDQTLSGGADIPIEERSHKEITDVAGTRIAAPGIACWNPGFDITPADLITGGVVTETEVIVPPSATLSKA</sequence>
<reference evidence="7 8" key="1">
    <citation type="submission" date="2019-05" db="EMBL/GenBank/DDBJ databases">
        <title>Another draft genome of Portunus trituberculatus and its Hox gene families provides insights of decapod evolution.</title>
        <authorList>
            <person name="Jeong J.-H."/>
            <person name="Song I."/>
            <person name="Kim S."/>
            <person name="Choi T."/>
            <person name="Kim D."/>
            <person name="Ryu S."/>
            <person name="Kim W."/>
        </authorList>
    </citation>
    <scope>NUCLEOTIDE SEQUENCE [LARGE SCALE GENOMIC DNA]</scope>
    <source>
        <tissue evidence="7">Muscle</tissue>
    </source>
</reference>
<dbReference type="UniPathway" id="UPA00904">
    <property type="reaction ID" value="UER00874"/>
</dbReference>
<comment type="pathway">
    <text evidence="6">Amino-acid biosynthesis; L-methionine biosynthesis via salvage pathway; L-methionine from S-methyl-5-thio-alpha-D-ribose 1-phosphate: step 1/6.</text>
</comment>
<dbReference type="HAMAP" id="MF_01678">
    <property type="entry name" value="Salvage_MtnA"/>
    <property type="match status" value="1"/>
</dbReference>
<evidence type="ECO:0000256" key="3">
    <source>
        <dbReference type="ARBA" id="ARBA00023167"/>
    </source>
</evidence>
<evidence type="ECO:0000256" key="5">
    <source>
        <dbReference type="ARBA" id="ARBA00023242"/>
    </source>
</evidence>
<dbReference type="NCBIfam" id="TIGR00512">
    <property type="entry name" value="salvage_mtnA"/>
    <property type="match status" value="1"/>
</dbReference>
<dbReference type="SUPFAM" id="SSF100950">
    <property type="entry name" value="NagB/RpiA/CoA transferase-like"/>
    <property type="match status" value="1"/>
</dbReference>
<keyword evidence="3 6" id="KW-0486">Methionine biosynthesis</keyword>
<keyword evidence="5 6" id="KW-0539">Nucleus</keyword>
<comment type="caution">
    <text evidence="7">The sequence shown here is derived from an EMBL/GenBank/DDBJ whole genome shotgun (WGS) entry which is preliminary data.</text>
</comment>
<dbReference type="FunFam" id="3.40.50.10470:FF:000003">
    <property type="entry name" value="Methylthioribose-1-phosphate isomerase"/>
    <property type="match status" value="1"/>
</dbReference>
<dbReference type="GO" id="GO:0046523">
    <property type="term" value="F:S-methyl-5-thioribose-1-phosphate isomerase activity"/>
    <property type="evidence" value="ECO:0007669"/>
    <property type="project" value="UniProtKB-UniRule"/>
</dbReference>
<dbReference type="InterPro" id="IPR000649">
    <property type="entry name" value="IF-2B-related"/>
</dbReference>
<dbReference type="NCBIfam" id="NF004326">
    <property type="entry name" value="PRK05720.1"/>
    <property type="match status" value="1"/>
</dbReference>